<feature type="coiled-coil region" evidence="8">
    <location>
        <begin position="305"/>
        <end position="339"/>
    </location>
</feature>
<dbReference type="EMBL" id="JABCRI010000017">
    <property type="protein sequence ID" value="KAF8391337.1"/>
    <property type="molecule type" value="Genomic_DNA"/>
</dbReference>
<evidence type="ECO:0000256" key="7">
    <source>
        <dbReference type="ARBA" id="ARBA00038080"/>
    </source>
</evidence>
<reference evidence="11 12" key="1">
    <citation type="submission" date="2020-04" db="EMBL/GenBank/DDBJ databases">
        <title>Plant Genome Project.</title>
        <authorList>
            <person name="Zhang R.-G."/>
        </authorList>
    </citation>
    <scope>NUCLEOTIDE SEQUENCE [LARGE SCALE GENOMIC DNA]</scope>
    <source>
        <strain evidence="11">YNK0</strain>
        <tissue evidence="11">Leaf</tissue>
    </source>
</reference>
<evidence type="ECO:0000256" key="10">
    <source>
        <dbReference type="SAM" id="Phobius"/>
    </source>
</evidence>
<dbReference type="InterPro" id="IPR055282">
    <property type="entry name" value="PPI1-4"/>
</dbReference>
<proteinExistence type="inferred from homology"/>
<dbReference type="OMA" id="RDKAYEN"/>
<dbReference type="GO" id="GO:0005886">
    <property type="term" value="C:plasma membrane"/>
    <property type="evidence" value="ECO:0007669"/>
    <property type="project" value="UniProtKB-SubCell"/>
</dbReference>
<protein>
    <recommendedName>
        <fullName evidence="13">Proton pump-interactor 1</fullName>
    </recommendedName>
</protein>
<comment type="caution">
    <text evidence="11">The sequence shown here is derived from an EMBL/GenBank/DDBJ whole genome shotgun (WGS) entry which is preliminary data.</text>
</comment>
<evidence type="ECO:0000256" key="9">
    <source>
        <dbReference type="SAM" id="MobiDB-lite"/>
    </source>
</evidence>
<dbReference type="Proteomes" id="UP000655225">
    <property type="component" value="Unassembled WGS sequence"/>
</dbReference>
<dbReference type="PANTHER" id="PTHR32219:SF2">
    <property type="entry name" value="PROTON PUMP-INTERACTOR 1"/>
    <property type="match status" value="1"/>
</dbReference>
<name>A0A835D835_TETSI</name>
<evidence type="ECO:0000256" key="6">
    <source>
        <dbReference type="ARBA" id="ARBA00023136"/>
    </source>
</evidence>
<accession>A0A835D835</accession>
<dbReference type="PANTHER" id="PTHR32219">
    <property type="entry name" value="RNA-BINDING PROTEIN YLMH-RELATED"/>
    <property type="match status" value="1"/>
</dbReference>
<evidence type="ECO:0000313" key="11">
    <source>
        <dbReference type="EMBL" id="KAF8391337.1"/>
    </source>
</evidence>
<evidence type="ECO:0008006" key="13">
    <source>
        <dbReference type="Google" id="ProtNLM"/>
    </source>
</evidence>
<evidence type="ECO:0000256" key="5">
    <source>
        <dbReference type="ARBA" id="ARBA00023054"/>
    </source>
</evidence>
<organism evidence="11 12">
    <name type="scientific">Tetracentron sinense</name>
    <name type="common">Spur-leaf</name>
    <dbReference type="NCBI Taxonomy" id="13715"/>
    <lineage>
        <taxon>Eukaryota</taxon>
        <taxon>Viridiplantae</taxon>
        <taxon>Streptophyta</taxon>
        <taxon>Embryophyta</taxon>
        <taxon>Tracheophyta</taxon>
        <taxon>Spermatophyta</taxon>
        <taxon>Magnoliopsida</taxon>
        <taxon>Trochodendrales</taxon>
        <taxon>Trochodendraceae</taxon>
        <taxon>Tetracentron</taxon>
    </lineage>
</organism>
<feature type="region of interest" description="Disordered" evidence="9">
    <location>
        <begin position="52"/>
        <end position="78"/>
    </location>
</feature>
<dbReference type="OrthoDB" id="2195113at2759"/>
<evidence type="ECO:0000313" key="12">
    <source>
        <dbReference type="Proteomes" id="UP000655225"/>
    </source>
</evidence>
<feature type="compositionally biased region" description="Polar residues" evidence="9">
    <location>
        <begin position="468"/>
        <end position="477"/>
    </location>
</feature>
<keyword evidence="3 10" id="KW-0812">Transmembrane</keyword>
<sequence length="679" mass="76754">MGVEVLVADFTQEPIGNGSEGDSNYLHEKDNGKLNQGAGLVEPIIFGSYGTDEPVKVEGEGTDGPVKGEGNGMDGPVKGEGDPVVEVNYPKDVVDEWPAPKQIHYFYFVKFRSHEDPKLKSKIELADKEIQKKNQARFQITGALKAKRVWQILSMMTAFFFYLVIKLCRGYSAELDRAHVISQLKPLSLEDKQFRMIIDGKRKEMEPLHQALGKLRSANNESRERGVGLCSTEEELNDLIKSLHYQMQHESNTLVEEKQLLREIKQFEGTREKVIANAVMRARIQDSMGQREAIQDQVKLIGVDLDGVRKDQQAIRSKIKHLEEELKAIDNGISLLQEELIDVNQKRDKAYNGLLELRKQRDEGNACYYQNRSLLNNARELAAKRDIAALEELSHTETEKFMSLWSSSKAFRDNYERRILPSLDNRQLSRDGRMRNPGEKPLVSEAPIPTEPEIVAKTNIKRPEETSKPSPQHNTIPIRNVLKEDSKKLTESETTLKVGDNENKEIISGFEKLPKDPSTANGVDASKLKEIKREEEVAKAKLALERKKKLAEKAAAKAAIRAQKEAEKKLKEIIILIYFHGAKKKAAASLSVANAEEQTEADTETVEPEKANANVEAPVPSKIKDQKENTIRYRNRSKGQDPFTKVILKQKKSTPYWLWAAPAALLVLMLAALGYYYLF</sequence>
<evidence type="ECO:0000256" key="8">
    <source>
        <dbReference type="SAM" id="Coils"/>
    </source>
</evidence>
<keyword evidence="4 10" id="KW-1133">Transmembrane helix</keyword>
<keyword evidence="6 10" id="KW-0472">Membrane</keyword>
<keyword evidence="5 8" id="KW-0175">Coiled coil</keyword>
<comment type="subcellular location">
    <subcellularLocation>
        <location evidence="1">Cell membrane</location>
        <topology evidence="1">Single-pass membrane protein</topology>
    </subcellularLocation>
</comment>
<evidence type="ECO:0000256" key="2">
    <source>
        <dbReference type="ARBA" id="ARBA00022475"/>
    </source>
</evidence>
<gene>
    <name evidence="11" type="ORF">HHK36_023641</name>
</gene>
<keyword evidence="12" id="KW-1185">Reference proteome</keyword>
<feature type="coiled-coil region" evidence="8">
    <location>
        <begin position="528"/>
        <end position="557"/>
    </location>
</feature>
<evidence type="ECO:0000256" key="3">
    <source>
        <dbReference type="ARBA" id="ARBA00022692"/>
    </source>
</evidence>
<keyword evidence="2" id="KW-1003">Cell membrane</keyword>
<feature type="region of interest" description="Disordered" evidence="9">
    <location>
        <begin position="458"/>
        <end position="478"/>
    </location>
</feature>
<comment type="similarity">
    <text evidence="7">Belongs to the plant Proton pump-interactor protein family.</text>
</comment>
<dbReference type="AlphaFoldDB" id="A0A835D835"/>
<feature type="transmembrane region" description="Helical" evidence="10">
    <location>
        <begin position="656"/>
        <end position="678"/>
    </location>
</feature>
<evidence type="ECO:0000256" key="4">
    <source>
        <dbReference type="ARBA" id="ARBA00022989"/>
    </source>
</evidence>
<evidence type="ECO:0000256" key="1">
    <source>
        <dbReference type="ARBA" id="ARBA00004162"/>
    </source>
</evidence>